<sequence>FTPKTLFCVIDVQKKRVHCLWSCPYVRDFWKQVVVFLQDILNISIPLVPKLFLLGILPDNLIIGCGKLCMAFFFTCTSQITSILTHTYEIIVFF</sequence>
<protein>
    <submittedName>
        <fullName evidence="1">Uncharacterized protein</fullName>
    </submittedName>
</protein>
<accession>A0A8C6UBJ2</accession>
<proteinExistence type="predicted"/>
<evidence type="ECO:0000313" key="2">
    <source>
        <dbReference type="Proteomes" id="UP000694523"/>
    </source>
</evidence>
<dbReference type="Proteomes" id="UP000694523">
    <property type="component" value="Unplaced"/>
</dbReference>
<organism evidence="1 2">
    <name type="scientific">Neogobius melanostomus</name>
    <name type="common">round goby</name>
    <dbReference type="NCBI Taxonomy" id="47308"/>
    <lineage>
        <taxon>Eukaryota</taxon>
        <taxon>Metazoa</taxon>
        <taxon>Chordata</taxon>
        <taxon>Craniata</taxon>
        <taxon>Vertebrata</taxon>
        <taxon>Euteleostomi</taxon>
        <taxon>Actinopterygii</taxon>
        <taxon>Neopterygii</taxon>
        <taxon>Teleostei</taxon>
        <taxon>Neoteleostei</taxon>
        <taxon>Acanthomorphata</taxon>
        <taxon>Gobiaria</taxon>
        <taxon>Gobiiformes</taxon>
        <taxon>Gobioidei</taxon>
        <taxon>Gobiidae</taxon>
        <taxon>Benthophilinae</taxon>
        <taxon>Neogobiini</taxon>
        <taxon>Neogobius</taxon>
    </lineage>
</organism>
<name>A0A8C6UBJ2_9GOBI</name>
<reference evidence="1" key="2">
    <citation type="submission" date="2025-09" db="UniProtKB">
        <authorList>
            <consortium name="Ensembl"/>
        </authorList>
    </citation>
    <scope>IDENTIFICATION</scope>
</reference>
<evidence type="ECO:0000313" key="1">
    <source>
        <dbReference type="Ensembl" id="ENSNMLP00000034632.1"/>
    </source>
</evidence>
<dbReference type="AlphaFoldDB" id="A0A8C6UBJ2"/>
<keyword evidence="2" id="KW-1185">Reference proteome</keyword>
<reference evidence="1" key="1">
    <citation type="submission" date="2025-08" db="UniProtKB">
        <authorList>
            <consortium name="Ensembl"/>
        </authorList>
    </citation>
    <scope>IDENTIFICATION</scope>
</reference>
<dbReference type="Ensembl" id="ENSNMLT00000038579.1">
    <property type="protein sequence ID" value="ENSNMLP00000034632.1"/>
    <property type="gene ID" value="ENSNMLG00000021543.1"/>
</dbReference>